<evidence type="ECO:0000313" key="1">
    <source>
        <dbReference type="EMBL" id="KAI3823965.1"/>
    </source>
</evidence>
<accession>A0ACB9JVA1</accession>
<dbReference type="EMBL" id="CM042019">
    <property type="protein sequence ID" value="KAI3823965.1"/>
    <property type="molecule type" value="Genomic_DNA"/>
</dbReference>
<dbReference type="Proteomes" id="UP001056120">
    <property type="component" value="Linkage Group LG02"/>
</dbReference>
<proteinExistence type="predicted"/>
<protein>
    <submittedName>
        <fullName evidence="1">Uncharacterized protein</fullName>
    </submittedName>
</protein>
<reference evidence="1 2" key="2">
    <citation type="journal article" date="2022" name="Mol. Ecol. Resour.">
        <title>The genomes of chicory, endive, great burdock and yacon provide insights into Asteraceae paleo-polyploidization history and plant inulin production.</title>
        <authorList>
            <person name="Fan W."/>
            <person name="Wang S."/>
            <person name="Wang H."/>
            <person name="Wang A."/>
            <person name="Jiang F."/>
            <person name="Liu H."/>
            <person name="Zhao H."/>
            <person name="Xu D."/>
            <person name="Zhang Y."/>
        </authorList>
    </citation>
    <scope>NUCLEOTIDE SEQUENCE [LARGE SCALE GENOMIC DNA]</scope>
    <source>
        <strain evidence="2">cv. Yunnan</strain>
        <tissue evidence="1">Leaves</tissue>
    </source>
</reference>
<gene>
    <name evidence="1" type="ORF">L1987_05411</name>
</gene>
<name>A0ACB9JVA1_9ASTR</name>
<sequence>MASYAPSKLILVFFLVSYSSTSSLALNKTTNIGVIIDEGSRAGKEQKTAIEIAVQKLNSGSKNHKLAIQFKNSKGDPLEAASSASDLIDKENVQVIVGTDTWEETTVVAKIGQRAKIPVISLTAHTFQSQSRLQWPFLVQMTNVDMHDEIKCIASIVQSYNWKRTIVVYEDNMFGDGYIGVSLLSEALQQIGSLIEQTVAVPHFTSSFDPTETIRENLANVVTTKQSRVFIVLKSSLQDASRVFEEANKLGLMGRDSVWILGDSFSSFLDSLDPSVFQHIQGALGVKTYYYDNSTQFLDFKSNFKTSFRSKYPEEDKSEPGIYAIRAYNSIETISLALDRLGNLKYTDGKKLLDTILSTNFSSLTGRIDFQGENQSEVFQLVNIIGKS</sequence>
<comment type="caution">
    <text evidence="1">The sequence shown here is derived from an EMBL/GenBank/DDBJ whole genome shotgun (WGS) entry which is preliminary data.</text>
</comment>
<organism evidence="1 2">
    <name type="scientific">Smallanthus sonchifolius</name>
    <dbReference type="NCBI Taxonomy" id="185202"/>
    <lineage>
        <taxon>Eukaryota</taxon>
        <taxon>Viridiplantae</taxon>
        <taxon>Streptophyta</taxon>
        <taxon>Embryophyta</taxon>
        <taxon>Tracheophyta</taxon>
        <taxon>Spermatophyta</taxon>
        <taxon>Magnoliopsida</taxon>
        <taxon>eudicotyledons</taxon>
        <taxon>Gunneridae</taxon>
        <taxon>Pentapetalae</taxon>
        <taxon>asterids</taxon>
        <taxon>campanulids</taxon>
        <taxon>Asterales</taxon>
        <taxon>Asteraceae</taxon>
        <taxon>Asteroideae</taxon>
        <taxon>Heliantheae alliance</taxon>
        <taxon>Millerieae</taxon>
        <taxon>Smallanthus</taxon>
    </lineage>
</organism>
<reference evidence="2" key="1">
    <citation type="journal article" date="2022" name="Mol. Ecol. Resour.">
        <title>The genomes of chicory, endive, great burdock and yacon provide insights into Asteraceae palaeo-polyploidization history and plant inulin production.</title>
        <authorList>
            <person name="Fan W."/>
            <person name="Wang S."/>
            <person name="Wang H."/>
            <person name="Wang A."/>
            <person name="Jiang F."/>
            <person name="Liu H."/>
            <person name="Zhao H."/>
            <person name="Xu D."/>
            <person name="Zhang Y."/>
        </authorList>
    </citation>
    <scope>NUCLEOTIDE SEQUENCE [LARGE SCALE GENOMIC DNA]</scope>
    <source>
        <strain evidence="2">cv. Yunnan</strain>
    </source>
</reference>
<evidence type="ECO:0000313" key="2">
    <source>
        <dbReference type="Proteomes" id="UP001056120"/>
    </source>
</evidence>
<keyword evidence="2" id="KW-1185">Reference proteome</keyword>